<gene>
    <name evidence="1" type="ORF">OWV82_024488</name>
</gene>
<dbReference type="Proteomes" id="UP001164539">
    <property type="component" value="Chromosome 14"/>
</dbReference>
<keyword evidence="2" id="KW-1185">Reference proteome</keyword>
<dbReference type="EMBL" id="CM051407">
    <property type="protein sequence ID" value="KAJ4701210.1"/>
    <property type="molecule type" value="Genomic_DNA"/>
</dbReference>
<reference evidence="1 2" key="1">
    <citation type="journal article" date="2023" name="Science">
        <title>Complex scaffold remodeling in plant triterpene biosynthesis.</title>
        <authorList>
            <person name="De La Pena R."/>
            <person name="Hodgson H."/>
            <person name="Liu J.C."/>
            <person name="Stephenson M.J."/>
            <person name="Martin A.C."/>
            <person name="Owen C."/>
            <person name="Harkess A."/>
            <person name="Leebens-Mack J."/>
            <person name="Jimenez L.E."/>
            <person name="Osbourn A."/>
            <person name="Sattely E.S."/>
        </authorList>
    </citation>
    <scope>NUCLEOTIDE SEQUENCE [LARGE SCALE GENOMIC DNA]</scope>
    <source>
        <strain evidence="2">cv. JPN11</strain>
        <tissue evidence="1">Leaf</tissue>
    </source>
</reference>
<name>A0ACC1WQ40_MELAZ</name>
<accession>A0ACC1WQ40</accession>
<organism evidence="1 2">
    <name type="scientific">Melia azedarach</name>
    <name type="common">Chinaberry tree</name>
    <dbReference type="NCBI Taxonomy" id="155640"/>
    <lineage>
        <taxon>Eukaryota</taxon>
        <taxon>Viridiplantae</taxon>
        <taxon>Streptophyta</taxon>
        <taxon>Embryophyta</taxon>
        <taxon>Tracheophyta</taxon>
        <taxon>Spermatophyta</taxon>
        <taxon>Magnoliopsida</taxon>
        <taxon>eudicotyledons</taxon>
        <taxon>Gunneridae</taxon>
        <taxon>Pentapetalae</taxon>
        <taxon>rosids</taxon>
        <taxon>malvids</taxon>
        <taxon>Sapindales</taxon>
        <taxon>Meliaceae</taxon>
        <taxon>Melia</taxon>
    </lineage>
</organism>
<comment type="caution">
    <text evidence="1">The sequence shown here is derived from an EMBL/GenBank/DDBJ whole genome shotgun (WGS) entry which is preliminary data.</text>
</comment>
<evidence type="ECO:0000313" key="1">
    <source>
        <dbReference type="EMBL" id="KAJ4701210.1"/>
    </source>
</evidence>
<sequence length="182" mass="20696">MYKIQQPWEVSFLSPNPKLNYYYDNNNNNTNKPINTQNPNSSDEAENRNPTANNPSSSMFALAIGSWLRSRRSRLFFLLLCSPVLLPLLFACFPLLCAAEVCIRICRRRTTKSVEDESLRRCEEGCCGCGGGDEDEREVGLLQRYLEDQLMLVGSVYECADHDDDDDDDEGDQHDCRTPLLS</sequence>
<evidence type="ECO:0000313" key="2">
    <source>
        <dbReference type="Proteomes" id="UP001164539"/>
    </source>
</evidence>
<protein>
    <submittedName>
        <fullName evidence="1">JHL25P11.1 protein</fullName>
    </submittedName>
</protein>
<proteinExistence type="predicted"/>